<dbReference type="Proteomes" id="UP000680805">
    <property type="component" value="Chromosome"/>
</dbReference>
<keyword evidence="3" id="KW-0804">Transcription</keyword>
<dbReference type="RefSeq" id="WP_215614821.1">
    <property type="nucleotide sequence ID" value="NZ_CP076135.1"/>
</dbReference>
<dbReference type="GO" id="GO:0003700">
    <property type="term" value="F:DNA-binding transcription factor activity"/>
    <property type="evidence" value="ECO:0007669"/>
    <property type="project" value="InterPro"/>
</dbReference>
<evidence type="ECO:0000256" key="1">
    <source>
        <dbReference type="ARBA" id="ARBA00023015"/>
    </source>
</evidence>
<dbReference type="InterPro" id="IPR052158">
    <property type="entry name" value="INH-QAR"/>
</dbReference>
<keyword evidence="1" id="KW-0805">Transcription regulation</keyword>
<dbReference type="InterPro" id="IPR009057">
    <property type="entry name" value="Homeodomain-like_sf"/>
</dbReference>
<feature type="region of interest" description="Disordered" evidence="4">
    <location>
        <begin position="323"/>
        <end position="347"/>
    </location>
</feature>
<dbReference type="PROSITE" id="PS01124">
    <property type="entry name" value="HTH_ARAC_FAMILY_2"/>
    <property type="match status" value="1"/>
</dbReference>
<evidence type="ECO:0000256" key="4">
    <source>
        <dbReference type="SAM" id="MobiDB-lite"/>
    </source>
</evidence>
<evidence type="ECO:0000313" key="7">
    <source>
        <dbReference type="Proteomes" id="UP000680805"/>
    </source>
</evidence>
<dbReference type="Gene3D" id="1.10.10.60">
    <property type="entry name" value="Homeodomain-like"/>
    <property type="match status" value="1"/>
</dbReference>
<dbReference type="CDD" id="cd03138">
    <property type="entry name" value="GATase1_AraC_2"/>
    <property type="match status" value="1"/>
</dbReference>
<dbReference type="KEGG" id="bsei:KMZ68_05350"/>
<proteinExistence type="predicted"/>
<dbReference type="InterPro" id="IPR018060">
    <property type="entry name" value="HTH_AraC"/>
</dbReference>
<keyword evidence="2" id="KW-0238">DNA-binding</keyword>
<sequence>MRHIRIWVYDGILASGVAGSIDVFTAANAIWAENNGKHRGAPPFFEWRIESLDGRPVHTASGQVVNVDGPISARTTADAVIVTGPFIANIERFFDKPDVLRPLFAALRRQHERGAWLASYCTGSFILAEAGLLDGGVATTHWAKAKAFARRYPEVDLRVSEILTEQNHILCSGAVTTSLNLALRLVEQFAGDGIAAATGRMMLIDANRVSQASYATMQYEPQHSDALVARAQRWMEKSLQQGFSLGELAGHLAVSERTLNRRFKQATGEAPLQYLQSLRVDVAKRLLETRGLNVEAVSARVGYGDLSTFRRLFKRETGLSPRDYQRRFSRRRQGHSAAPGQAARSSH</sequence>
<dbReference type="EMBL" id="CP076135">
    <property type="protein sequence ID" value="QWG19289.1"/>
    <property type="molecule type" value="Genomic_DNA"/>
</dbReference>
<accession>A0A975RTN9</accession>
<dbReference type="AlphaFoldDB" id="A0A975RTN9"/>
<dbReference type="PANTHER" id="PTHR43130">
    <property type="entry name" value="ARAC-FAMILY TRANSCRIPTIONAL REGULATOR"/>
    <property type="match status" value="1"/>
</dbReference>
<dbReference type="GO" id="GO:0043565">
    <property type="term" value="F:sequence-specific DNA binding"/>
    <property type="evidence" value="ECO:0007669"/>
    <property type="project" value="InterPro"/>
</dbReference>
<dbReference type="InterPro" id="IPR018062">
    <property type="entry name" value="HTH_AraC-typ_CS"/>
</dbReference>
<evidence type="ECO:0000256" key="3">
    <source>
        <dbReference type="ARBA" id="ARBA00023163"/>
    </source>
</evidence>
<dbReference type="InterPro" id="IPR002818">
    <property type="entry name" value="DJ-1/PfpI"/>
</dbReference>
<dbReference type="Gene3D" id="3.40.50.880">
    <property type="match status" value="1"/>
</dbReference>
<dbReference type="PROSITE" id="PS00041">
    <property type="entry name" value="HTH_ARAC_FAMILY_1"/>
    <property type="match status" value="1"/>
</dbReference>
<protein>
    <submittedName>
        <fullName evidence="6">Helix-turn-helix domain-containing protein</fullName>
    </submittedName>
</protein>
<dbReference type="PANTHER" id="PTHR43130:SF11">
    <property type="entry name" value="TRANSCRIPTIONAL REGULATORY PROTEIN"/>
    <property type="match status" value="1"/>
</dbReference>
<organism evidence="6 7">
    <name type="scientific">Bradyrhizobium sediminis</name>
    <dbReference type="NCBI Taxonomy" id="2840469"/>
    <lineage>
        <taxon>Bacteria</taxon>
        <taxon>Pseudomonadati</taxon>
        <taxon>Pseudomonadota</taxon>
        <taxon>Alphaproteobacteria</taxon>
        <taxon>Hyphomicrobiales</taxon>
        <taxon>Nitrobacteraceae</taxon>
        <taxon>Bradyrhizobium</taxon>
    </lineage>
</organism>
<name>A0A975RTN9_9BRAD</name>
<evidence type="ECO:0000313" key="6">
    <source>
        <dbReference type="EMBL" id="QWG19289.1"/>
    </source>
</evidence>
<evidence type="ECO:0000259" key="5">
    <source>
        <dbReference type="PROSITE" id="PS01124"/>
    </source>
</evidence>
<dbReference type="SMART" id="SM00342">
    <property type="entry name" value="HTH_ARAC"/>
    <property type="match status" value="1"/>
</dbReference>
<gene>
    <name evidence="6" type="ORF">KMZ68_05350</name>
</gene>
<reference evidence="6" key="1">
    <citation type="submission" date="2021-06" db="EMBL/GenBank/DDBJ databases">
        <title>Bradyrhizobium sp. S2-11-2 Genome sequencing.</title>
        <authorList>
            <person name="Jin L."/>
        </authorList>
    </citation>
    <scope>NUCLEOTIDE SEQUENCE</scope>
    <source>
        <strain evidence="6">S2-11-2</strain>
    </source>
</reference>
<dbReference type="InterPro" id="IPR029062">
    <property type="entry name" value="Class_I_gatase-like"/>
</dbReference>
<dbReference type="SUPFAM" id="SSF46689">
    <property type="entry name" value="Homeodomain-like"/>
    <property type="match status" value="2"/>
</dbReference>
<feature type="domain" description="HTH araC/xylS-type" evidence="5">
    <location>
        <begin position="229"/>
        <end position="327"/>
    </location>
</feature>
<dbReference type="Pfam" id="PF12833">
    <property type="entry name" value="HTH_18"/>
    <property type="match status" value="1"/>
</dbReference>
<dbReference type="SUPFAM" id="SSF52317">
    <property type="entry name" value="Class I glutamine amidotransferase-like"/>
    <property type="match status" value="1"/>
</dbReference>
<dbReference type="Pfam" id="PF01965">
    <property type="entry name" value="DJ-1_PfpI"/>
    <property type="match status" value="1"/>
</dbReference>
<evidence type="ECO:0000256" key="2">
    <source>
        <dbReference type="ARBA" id="ARBA00023125"/>
    </source>
</evidence>